<dbReference type="PANTHER" id="PTHR30332">
    <property type="entry name" value="PROBABLE GENERAL SECRETION PATHWAY PROTEIN D"/>
    <property type="match status" value="1"/>
</dbReference>
<protein>
    <submittedName>
        <fullName evidence="5">Type II and III secretion system protein RhcC2</fullName>
    </submittedName>
</protein>
<keyword evidence="2" id="KW-0732">Signal</keyword>
<dbReference type="InterPro" id="IPR001775">
    <property type="entry name" value="GspD/PilQ"/>
</dbReference>
<dbReference type="RefSeq" id="WP_064123593.1">
    <property type="nucleotide sequence ID" value="NZ_CP015243.1"/>
</dbReference>
<dbReference type="InterPro" id="IPR004846">
    <property type="entry name" value="T2SS/T3SS_dom"/>
</dbReference>
<dbReference type="InterPro" id="IPR032789">
    <property type="entry name" value="T2SS-T3SS_pil_N"/>
</dbReference>
<dbReference type="STRING" id="376489.A5892_15725"/>
<evidence type="ECO:0000256" key="1">
    <source>
        <dbReference type="RuleBase" id="RU004003"/>
    </source>
</evidence>
<name>A0A172YHK5_9GAMM</name>
<evidence type="ECO:0000259" key="3">
    <source>
        <dbReference type="Pfam" id="PF00263"/>
    </source>
</evidence>
<dbReference type="Pfam" id="PF13629">
    <property type="entry name" value="T2SS-T3SS_pil_N"/>
    <property type="match status" value="1"/>
</dbReference>
<dbReference type="Pfam" id="PF00263">
    <property type="entry name" value="Secretin"/>
    <property type="match status" value="1"/>
</dbReference>
<feature type="signal peptide" evidence="2">
    <location>
        <begin position="1"/>
        <end position="45"/>
    </location>
</feature>
<dbReference type="PRINTS" id="PR00811">
    <property type="entry name" value="BCTERIALGSPD"/>
</dbReference>
<evidence type="ECO:0000256" key="2">
    <source>
        <dbReference type="SAM" id="SignalP"/>
    </source>
</evidence>
<dbReference type="EMBL" id="CP015243">
    <property type="protein sequence ID" value="ANF58738.1"/>
    <property type="molecule type" value="Genomic_DNA"/>
</dbReference>
<accession>A0A172YHK5</accession>
<feature type="domain" description="Type II/III secretion system secretin-like" evidence="3">
    <location>
        <begin position="243"/>
        <end position="403"/>
    </location>
</feature>
<dbReference type="AlphaFoldDB" id="A0A172YHK5"/>
<comment type="similarity">
    <text evidence="1">Belongs to the bacterial secretin family.</text>
</comment>
<dbReference type="PANTHER" id="PTHR30332:SF17">
    <property type="entry name" value="TYPE IV PILIATION SYSTEM PROTEIN DR_0774-RELATED"/>
    <property type="match status" value="1"/>
</dbReference>
<gene>
    <name evidence="5" type="ORF">A5892_15725</name>
</gene>
<reference evidence="5 6" key="1">
    <citation type="submission" date="2016-04" db="EMBL/GenBank/DDBJ databases">
        <title>Complete Genome Sequence of Halotalea alkalilenta IHB B 13600.</title>
        <authorList>
            <person name="Swarnkar M.K."/>
            <person name="Sharma A."/>
            <person name="Kaushal K."/>
            <person name="Soni R."/>
            <person name="Rana S."/>
            <person name="Singh A.K."/>
            <person name="Gulati A."/>
        </authorList>
    </citation>
    <scope>NUCLEOTIDE SEQUENCE [LARGE SCALE GENOMIC DNA]</scope>
    <source>
        <strain evidence="5 6">IHB B 13600</strain>
    </source>
</reference>
<keyword evidence="6" id="KW-1185">Reference proteome</keyword>
<sequence>MTSLQLPMPFNRTCSPSISAWRLLRWLFAALAAALATLASTATLAAAGDQTLTLPTGQGRIIRFDHQASSIFIANPEVADVQVVSPGVAYLFGKQRGETNLIALGEDSSTQSSIAIQVRDASDAATQSLQRLGGDSEVQLVTVGDRLVARGVSADVGKALVTQSTLASHVPAGGAVDDQSTLAGTNQINIRVRFAEVSRDELRRYGVSWSALINNGSFSFGILTSSTVPVASGGDSVDGLLQALENNGLVQILAEPNITTVTGQTASFLAGGEIPIPVPVNSDLVGIQYKQYGVSLLSTPTLLPDGRISMQVRPEVSSLLDNSNVEIGGYSIPALQVRRADTMVEVGSGQTFAIAGLFQRSASTDMERIPVLGQIPILGNLFRSRRFQRNETELVILITPYLVSPTSTPARTPLDQARVDDQQRLRATSMEPNDDFGFTMQ</sequence>
<dbReference type="Proteomes" id="UP000077875">
    <property type="component" value="Chromosome"/>
</dbReference>
<evidence type="ECO:0000313" key="5">
    <source>
        <dbReference type="EMBL" id="ANF58738.1"/>
    </source>
</evidence>
<dbReference type="GO" id="GO:0015627">
    <property type="term" value="C:type II protein secretion system complex"/>
    <property type="evidence" value="ECO:0007669"/>
    <property type="project" value="TreeGrafter"/>
</dbReference>
<dbReference type="InterPro" id="IPR050810">
    <property type="entry name" value="Bact_Secretion_Sys_Channel"/>
</dbReference>
<evidence type="ECO:0000259" key="4">
    <source>
        <dbReference type="Pfam" id="PF13629"/>
    </source>
</evidence>
<feature type="domain" description="Pilus formation protein N-terminal" evidence="4">
    <location>
        <begin position="50"/>
        <end position="118"/>
    </location>
</feature>
<organism evidence="5 6">
    <name type="scientific">Halotalea alkalilenta</name>
    <dbReference type="NCBI Taxonomy" id="376489"/>
    <lineage>
        <taxon>Bacteria</taxon>
        <taxon>Pseudomonadati</taxon>
        <taxon>Pseudomonadota</taxon>
        <taxon>Gammaproteobacteria</taxon>
        <taxon>Oceanospirillales</taxon>
        <taxon>Halomonadaceae</taxon>
        <taxon>Halotalea</taxon>
    </lineage>
</organism>
<dbReference type="KEGG" id="haa:A5892_15725"/>
<proteinExistence type="inferred from homology"/>
<feature type="chain" id="PRO_5008004711" evidence="2">
    <location>
        <begin position="46"/>
        <end position="441"/>
    </location>
</feature>
<dbReference type="GO" id="GO:0009306">
    <property type="term" value="P:protein secretion"/>
    <property type="evidence" value="ECO:0007669"/>
    <property type="project" value="InterPro"/>
</dbReference>
<evidence type="ECO:0000313" key="6">
    <source>
        <dbReference type="Proteomes" id="UP000077875"/>
    </source>
</evidence>